<reference evidence="1 2" key="1">
    <citation type="journal article" date="2023" name="Plants (Basel)">
        <title>Bridging the Gap: Combining Genomics and Transcriptomics Approaches to Understand Stylosanthes scabra, an Orphan Legume from the Brazilian Caatinga.</title>
        <authorList>
            <person name="Ferreira-Neto J.R.C."/>
            <person name="da Silva M.D."/>
            <person name="Binneck E."/>
            <person name="de Melo N.F."/>
            <person name="da Silva R.H."/>
            <person name="de Melo A.L.T.M."/>
            <person name="Pandolfi V."/>
            <person name="Bustamante F.O."/>
            <person name="Brasileiro-Vidal A.C."/>
            <person name="Benko-Iseppon A.M."/>
        </authorList>
    </citation>
    <scope>NUCLEOTIDE SEQUENCE [LARGE SCALE GENOMIC DNA]</scope>
    <source>
        <tissue evidence="1">Leaves</tissue>
    </source>
</reference>
<comment type="caution">
    <text evidence="1">The sequence shown here is derived from an EMBL/GenBank/DDBJ whole genome shotgun (WGS) entry which is preliminary data.</text>
</comment>
<dbReference type="InterPro" id="IPR044824">
    <property type="entry name" value="MAIN-like"/>
</dbReference>
<evidence type="ECO:0008006" key="3">
    <source>
        <dbReference type="Google" id="ProtNLM"/>
    </source>
</evidence>
<dbReference type="EMBL" id="JASCZI010060591">
    <property type="protein sequence ID" value="MED6134338.1"/>
    <property type="molecule type" value="Genomic_DNA"/>
</dbReference>
<proteinExistence type="predicted"/>
<sequence>MMPEGRRRPRWDWFREMFGEPPDAPDADSCTVTFSWLRSRFGVLPSHPTDEMVLMHARAYIWMLLSICLFGDKIGARAHVRWLPYLLCIDDLGRYSWGAGFSGGFPSFALPLSTTLSGHWPPGGIGISHIRREGAPTARS</sequence>
<keyword evidence="2" id="KW-1185">Reference proteome</keyword>
<name>A0ABU6SEL1_9FABA</name>
<gene>
    <name evidence="1" type="ORF">PIB30_036191</name>
</gene>
<protein>
    <recommendedName>
        <fullName evidence="3">Aminotransferase-like plant mobile domain-containing protein</fullName>
    </recommendedName>
</protein>
<dbReference type="PANTHER" id="PTHR46033">
    <property type="entry name" value="PROTEIN MAIN-LIKE 2"/>
    <property type="match status" value="1"/>
</dbReference>
<dbReference type="PANTHER" id="PTHR46033:SF1">
    <property type="entry name" value="PROTEIN MAIN-LIKE 2"/>
    <property type="match status" value="1"/>
</dbReference>
<evidence type="ECO:0000313" key="1">
    <source>
        <dbReference type="EMBL" id="MED6134338.1"/>
    </source>
</evidence>
<evidence type="ECO:0000313" key="2">
    <source>
        <dbReference type="Proteomes" id="UP001341840"/>
    </source>
</evidence>
<organism evidence="1 2">
    <name type="scientific">Stylosanthes scabra</name>
    <dbReference type="NCBI Taxonomy" id="79078"/>
    <lineage>
        <taxon>Eukaryota</taxon>
        <taxon>Viridiplantae</taxon>
        <taxon>Streptophyta</taxon>
        <taxon>Embryophyta</taxon>
        <taxon>Tracheophyta</taxon>
        <taxon>Spermatophyta</taxon>
        <taxon>Magnoliopsida</taxon>
        <taxon>eudicotyledons</taxon>
        <taxon>Gunneridae</taxon>
        <taxon>Pentapetalae</taxon>
        <taxon>rosids</taxon>
        <taxon>fabids</taxon>
        <taxon>Fabales</taxon>
        <taxon>Fabaceae</taxon>
        <taxon>Papilionoideae</taxon>
        <taxon>50 kb inversion clade</taxon>
        <taxon>dalbergioids sensu lato</taxon>
        <taxon>Dalbergieae</taxon>
        <taxon>Pterocarpus clade</taxon>
        <taxon>Stylosanthes</taxon>
    </lineage>
</organism>
<accession>A0ABU6SEL1</accession>
<dbReference type="Proteomes" id="UP001341840">
    <property type="component" value="Unassembled WGS sequence"/>
</dbReference>